<dbReference type="Proteomes" id="UP000030907">
    <property type="component" value="Plasmid pSfKp5.2"/>
</dbReference>
<keyword evidence="6" id="KW-1185">Reference proteome</keyword>
<accession>A0A0A7PP39</accession>
<keyword evidence="5" id="KW-0614">Plasmid</keyword>
<evidence type="ECO:0000259" key="4">
    <source>
        <dbReference type="PROSITE" id="PS50043"/>
    </source>
</evidence>
<gene>
    <name evidence="5" type="ORF">SKP52_24500</name>
</gene>
<evidence type="ECO:0000256" key="1">
    <source>
        <dbReference type="ARBA" id="ARBA00023015"/>
    </source>
</evidence>
<dbReference type="PANTHER" id="PTHR44688">
    <property type="entry name" value="DNA-BINDING TRANSCRIPTIONAL ACTIVATOR DEVR_DOSR"/>
    <property type="match status" value="1"/>
</dbReference>
<feature type="domain" description="HTH luxR-type" evidence="4">
    <location>
        <begin position="766"/>
        <end position="831"/>
    </location>
</feature>
<dbReference type="PRINTS" id="PR00038">
    <property type="entry name" value="HTHLUXR"/>
</dbReference>
<dbReference type="InterPro" id="IPR036388">
    <property type="entry name" value="WH-like_DNA-bd_sf"/>
</dbReference>
<sequence>MAQFWANRRQGGAYVAWTSAKECDYNPRLLAERIHAQIVAAYRATGNDPPPLPGAVPQTLHALAAWLQELIDQTKSIILLCFDDIGFHPDLTDEIEDFMLTAPADVEIVAATTAGIGFARIAARRQLREVGTDALAFSLVEANAVARGEPGILISEPDIHLLWKRTLGWAEPLCLLLQAASTNHATAGRLVVDRVTGRDSDLDRYFRSAILASLPSDVREFCIRASILGVISADYFNHVFNRGDGAYFIEKLSAERMLLTPQDRTQLCYEFHPLLREFLEHRFAVELHGLKSELFARAAQWQRASGHSRESISLYLRAGDLDAAAEVASTSMIDIALRQGEVDQIQLWRRSFSEAVSDPTIIVGSAWAQIFSHDQKQAAALLTELRALSAGLSDETARRRTKWWCDLVAAIGEATADNLAESRRQCELWIKLNGDADLVSRGAILTCLCFIAASERRFDDLEKLSIEASAVNIVADHRYALGWLHSAIIYSDISRGNMQGAAERLRCARNDNIAQINATPFSANLLEILELELRYETNQLDGIASRVDNILDFVRQHGVVDFLFSAFRTAAAIANREGDRRVASELLWEARLIARECTFPRLDVLARLALANLLVLDGPDEAIAILPAQSEPVFQTSHGPCLRAMRSLAEARIAARKGKHHLSSRLASATLDHARRSQSNRLEISALMCLAGANAATERLAVAEQRVADAIDIAARKGCFRTLLDERQYLEFLGPSSIPLLDLLPGDQDFGSHRIELNDYPAFTSKEIKNAILTRKELAILQKIKEGLSNREIALKHRISEDTVKWHVHNIFSKFGVKNRVQAILLADSMKLFHK</sequence>
<dbReference type="EMBL" id="CP009123">
    <property type="protein sequence ID" value="AJA11739.1"/>
    <property type="molecule type" value="Genomic_DNA"/>
</dbReference>
<geneLocation type="plasmid" evidence="5 6">
    <name>pSfKp5.2</name>
</geneLocation>
<dbReference type="SMART" id="SM00421">
    <property type="entry name" value="HTH_LUXR"/>
    <property type="match status" value="1"/>
</dbReference>
<organism evidence="5 6">
    <name type="scientific">Sphingopyxis fribergensis</name>
    <dbReference type="NCBI Taxonomy" id="1515612"/>
    <lineage>
        <taxon>Bacteria</taxon>
        <taxon>Pseudomonadati</taxon>
        <taxon>Pseudomonadota</taxon>
        <taxon>Alphaproteobacteria</taxon>
        <taxon>Sphingomonadales</taxon>
        <taxon>Sphingomonadaceae</taxon>
        <taxon>Sphingopyxis</taxon>
    </lineage>
</organism>
<dbReference type="InterPro" id="IPR000792">
    <property type="entry name" value="Tscrpt_reg_LuxR_C"/>
</dbReference>
<keyword evidence="3" id="KW-0804">Transcription</keyword>
<proteinExistence type="predicted"/>
<evidence type="ECO:0000256" key="3">
    <source>
        <dbReference type="ARBA" id="ARBA00023163"/>
    </source>
</evidence>
<evidence type="ECO:0000313" key="6">
    <source>
        <dbReference type="Proteomes" id="UP000030907"/>
    </source>
</evidence>
<dbReference type="Pfam" id="PF00196">
    <property type="entry name" value="GerE"/>
    <property type="match status" value="1"/>
</dbReference>
<dbReference type="GO" id="GO:0006355">
    <property type="term" value="P:regulation of DNA-templated transcription"/>
    <property type="evidence" value="ECO:0007669"/>
    <property type="project" value="InterPro"/>
</dbReference>
<keyword evidence="1" id="KW-0805">Transcription regulation</keyword>
<keyword evidence="2" id="KW-0238">DNA-binding</keyword>
<dbReference type="GO" id="GO:0003677">
    <property type="term" value="F:DNA binding"/>
    <property type="evidence" value="ECO:0007669"/>
    <property type="project" value="UniProtKB-KW"/>
</dbReference>
<dbReference type="PANTHER" id="PTHR44688:SF25">
    <property type="entry name" value="HTH LUXR-TYPE DOMAIN-CONTAINING PROTEIN"/>
    <property type="match status" value="1"/>
</dbReference>
<reference evidence="5 6" key="1">
    <citation type="journal article" date="2015" name="Int. J. Syst. Evol. Microbiol.">
        <title>Description of Sphingopyxis fribergensis sp. nov. - a soil bacterium with the ability to degrade styrene and phenylacetic acid.</title>
        <authorList>
            <person name="Oelschlagel M."/>
            <person name="Ruckert C."/>
            <person name="Kalinowski J."/>
            <person name="Schmidt G."/>
            <person name="Schlomann M."/>
            <person name="Tischler D."/>
        </authorList>
    </citation>
    <scope>NUCLEOTIDE SEQUENCE [LARGE SCALE GENOMIC DNA]</scope>
    <source>
        <strain evidence="5 6">Kp5.2</strain>
        <plasmid evidence="5">pSfKp5.2</plasmid>
    </source>
</reference>
<dbReference type="PROSITE" id="PS50043">
    <property type="entry name" value="HTH_LUXR_2"/>
    <property type="match status" value="1"/>
</dbReference>
<dbReference type="SUPFAM" id="SSF46894">
    <property type="entry name" value="C-terminal effector domain of the bipartite response regulators"/>
    <property type="match status" value="1"/>
</dbReference>
<dbReference type="Pfam" id="PF25873">
    <property type="entry name" value="WHD_MalT"/>
    <property type="match status" value="1"/>
</dbReference>
<dbReference type="HOGENOM" id="CLU_006325_2_0_5"/>
<dbReference type="Gene3D" id="1.10.10.10">
    <property type="entry name" value="Winged helix-like DNA-binding domain superfamily/Winged helix DNA-binding domain"/>
    <property type="match status" value="1"/>
</dbReference>
<dbReference type="InterPro" id="IPR059106">
    <property type="entry name" value="WHD_MalT"/>
</dbReference>
<evidence type="ECO:0000256" key="2">
    <source>
        <dbReference type="ARBA" id="ARBA00023125"/>
    </source>
</evidence>
<dbReference type="AlphaFoldDB" id="A0A0A7PP39"/>
<dbReference type="InterPro" id="IPR016032">
    <property type="entry name" value="Sig_transdc_resp-reg_C-effctor"/>
</dbReference>
<name>A0A0A7PP39_9SPHN</name>
<evidence type="ECO:0000313" key="5">
    <source>
        <dbReference type="EMBL" id="AJA11739.1"/>
    </source>
</evidence>
<dbReference type="CDD" id="cd06170">
    <property type="entry name" value="LuxR_C_like"/>
    <property type="match status" value="1"/>
</dbReference>
<dbReference type="KEGG" id="sphk:SKP52_24500"/>
<protein>
    <submittedName>
        <fullName evidence="5">ATP-dependent transcription regulator LuxR</fullName>
    </submittedName>
</protein>